<sequence length="192" mass="21746">MARRTMAQRRLRAAAREDRRGVLAHLLSRSDRGVITDAERPLLRAHVEAELRDADDLRRTVNGQQKVTQRLGRQLDAAHDAIREAEQAAEQAKAECARLARDVQTMHDGINATAREAFTQRKKHRQALAAAEQLAADYAEQLRAYRAVEEQRQADLATWWTDTAAERRATHIRAFLDAQTAHLTTTTPEQQP</sequence>
<gene>
    <name evidence="2" type="ORF">RM649_34860</name>
</gene>
<proteinExistence type="predicted"/>
<dbReference type="EMBL" id="JAVREX010000029">
    <property type="protein sequence ID" value="MDT0432784.1"/>
    <property type="molecule type" value="Genomic_DNA"/>
</dbReference>
<keyword evidence="1" id="KW-0175">Coiled coil</keyword>
<keyword evidence="3" id="KW-1185">Reference proteome</keyword>
<evidence type="ECO:0000256" key="1">
    <source>
        <dbReference type="SAM" id="Coils"/>
    </source>
</evidence>
<comment type="caution">
    <text evidence="2">The sequence shown here is derived from an EMBL/GenBank/DDBJ whole genome shotgun (WGS) entry which is preliminary data.</text>
</comment>
<reference evidence="3" key="1">
    <citation type="submission" date="2023-07" db="EMBL/GenBank/DDBJ databases">
        <title>30 novel species of actinomycetes from the DSMZ collection.</title>
        <authorList>
            <person name="Nouioui I."/>
        </authorList>
    </citation>
    <scope>NUCLEOTIDE SEQUENCE [LARGE SCALE GENOMIC DNA]</scope>
    <source>
        <strain evidence="3">DSM 41770</strain>
    </source>
</reference>
<dbReference type="Proteomes" id="UP001183777">
    <property type="component" value="Unassembled WGS sequence"/>
</dbReference>
<evidence type="ECO:0000313" key="2">
    <source>
        <dbReference type="EMBL" id="MDT0432784.1"/>
    </source>
</evidence>
<feature type="coiled-coil region" evidence="1">
    <location>
        <begin position="68"/>
        <end position="151"/>
    </location>
</feature>
<name>A0ABU2RXY2_9ACTN</name>
<accession>A0ABU2RXY2</accession>
<protein>
    <submittedName>
        <fullName evidence="2">Uncharacterized protein</fullName>
    </submittedName>
</protein>
<organism evidence="2 3">
    <name type="scientific">Streptomyces salyersiae</name>
    <dbReference type="NCBI Taxonomy" id="3075530"/>
    <lineage>
        <taxon>Bacteria</taxon>
        <taxon>Bacillati</taxon>
        <taxon>Actinomycetota</taxon>
        <taxon>Actinomycetes</taxon>
        <taxon>Kitasatosporales</taxon>
        <taxon>Streptomycetaceae</taxon>
        <taxon>Streptomyces</taxon>
    </lineage>
</organism>
<evidence type="ECO:0000313" key="3">
    <source>
        <dbReference type="Proteomes" id="UP001183777"/>
    </source>
</evidence>
<dbReference type="RefSeq" id="WP_311661668.1">
    <property type="nucleotide sequence ID" value="NZ_JAVREX010000029.1"/>
</dbReference>